<evidence type="ECO:0000259" key="1">
    <source>
        <dbReference type="Pfam" id="PF20066"/>
    </source>
</evidence>
<organism evidence="2 3">
    <name type="scientific">Acetobacter fallax</name>
    <dbReference type="NCBI Taxonomy" id="1737473"/>
    <lineage>
        <taxon>Bacteria</taxon>
        <taxon>Pseudomonadati</taxon>
        <taxon>Pseudomonadota</taxon>
        <taxon>Alphaproteobacteria</taxon>
        <taxon>Acetobacterales</taxon>
        <taxon>Acetobacteraceae</taxon>
        <taxon>Acetobacter</taxon>
    </lineage>
</organism>
<reference evidence="2 3" key="1">
    <citation type="journal article" date="2020" name="Int. J. Syst. Evol. Microbiol.">
        <title>Novel acetic acid bacteria from cider fermentations: Acetobacter conturbans sp. nov. and Acetobacter fallax sp. nov.</title>
        <authorList>
            <person name="Sombolestani A.S."/>
            <person name="Cleenwerck I."/>
            <person name="Cnockaert M."/>
            <person name="Borremans W."/>
            <person name="Wieme A.D."/>
            <person name="De Vuyst L."/>
            <person name="Vandamme P."/>
        </authorList>
    </citation>
    <scope>NUCLEOTIDE SEQUENCE [LARGE SCALE GENOMIC DNA]</scope>
    <source>
        <strain evidence="2 3">LMG 1637</strain>
    </source>
</reference>
<name>A0ABX0KGV3_9PROT</name>
<dbReference type="Gene3D" id="2.60.120.260">
    <property type="entry name" value="Galactose-binding domain-like"/>
    <property type="match status" value="1"/>
</dbReference>
<comment type="caution">
    <text evidence="2">The sequence shown here is derived from an EMBL/GenBank/DDBJ whole genome shotgun (WGS) entry which is preliminary data.</text>
</comment>
<dbReference type="Proteomes" id="UP000615326">
    <property type="component" value="Unassembled WGS sequence"/>
</dbReference>
<accession>A0ABX0KGV3</accession>
<feature type="domain" description="Glyoxalase-related protein" evidence="1">
    <location>
        <begin position="2"/>
        <end position="46"/>
    </location>
</feature>
<evidence type="ECO:0000313" key="3">
    <source>
        <dbReference type="Proteomes" id="UP000615326"/>
    </source>
</evidence>
<gene>
    <name evidence="2" type="ORF">GOB84_18040</name>
</gene>
<dbReference type="InterPro" id="IPR045517">
    <property type="entry name" value="Glyoxalase_8"/>
</dbReference>
<keyword evidence="3" id="KW-1185">Reference proteome</keyword>
<sequence>MARILRETLAGQHLVISHSASLELVAKQLGYSDWNVLSARLGGRTSRAEPVLYEPEAANRLPEGWSASGRLELFRYDLLPGAGPQNIPAIVIESRASSGSAEIAKPGDFLTVMQRISAVRYRGQSVSFRAQVNCADATGSGRIWISARGYNQKPLTFENLGLEGEDPAGPITGTTAWTQRSVTIEIPDAAIHLSFGVLFGSGTGTFRAADLSFGLAVCRVGHFEDHGGEADPAYAV</sequence>
<proteinExistence type="predicted"/>
<evidence type="ECO:0000313" key="2">
    <source>
        <dbReference type="EMBL" id="NHO34376.1"/>
    </source>
</evidence>
<dbReference type="EMBL" id="WOSW01000082">
    <property type="protein sequence ID" value="NHO34376.1"/>
    <property type="molecule type" value="Genomic_DNA"/>
</dbReference>
<dbReference type="RefSeq" id="WP_173578778.1">
    <property type="nucleotide sequence ID" value="NZ_WOSX01000083.1"/>
</dbReference>
<dbReference type="Pfam" id="PF20066">
    <property type="entry name" value="Glyoxalase_8"/>
    <property type="match status" value="1"/>
</dbReference>
<protein>
    <recommendedName>
        <fullName evidence="1">Glyoxalase-related protein domain-containing protein</fullName>
    </recommendedName>
</protein>